<evidence type="ECO:0000313" key="2">
    <source>
        <dbReference type="EnsemblMetazoa" id="GPAI017274-PA"/>
    </source>
</evidence>
<dbReference type="EnsemblMetazoa" id="GPAI017274-RA">
    <property type="protein sequence ID" value="GPAI017274-PA"/>
    <property type="gene ID" value="GPAI017274"/>
</dbReference>
<evidence type="ECO:0000313" key="3">
    <source>
        <dbReference type="Proteomes" id="UP000092445"/>
    </source>
</evidence>
<sequence length="135" mass="15081">MAKEGVNRGFTIATKTLEMVVKFWPCSRRSDASNRKRNVSLDMNLTKRSVKVSVSCSNLRTNVSLILVLLFALLCFGSITCSGFGFVSRCLEEDFVFLVCQFPLRSVALANHEIGNLLSKESLTKLPRSLEIIFV</sequence>
<keyword evidence="1" id="KW-1133">Transmembrane helix</keyword>
<keyword evidence="1" id="KW-0472">Membrane</keyword>
<evidence type="ECO:0000256" key="1">
    <source>
        <dbReference type="SAM" id="Phobius"/>
    </source>
</evidence>
<proteinExistence type="predicted"/>
<dbReference type="Proteomes" id="UP000092445">
    <property type="component" value="Unassembled WGS sequence"/>
</dbReference>
<reference evidence="2" key="2">
    <citation type="submission" date="2020-05" db="UniProtKB">
        <authorList>
            <consortium name="EnsemblMetazoa"/>
        </authorList>
    </citation>
    <scope>IDENTIFICATION</scope>
    <source>
        <strain evidence="2">IAEA</strain>
    </source>
</reference>
<evidence type="ECO:0008006" key="4">
    <source>
        <dbReference type="Google" id="ProtNLM"/>
    </source>
</evidence>
<feature type="transmembrane region" description="Helical" evidence="1">
    <location>
        <begin position="65"/>
        <end position="87"/>
    </location>
</feature>
<name>A0A1A9ZK13_GLOPL</name>
<accession>A0A1A9ZK13</accession>
<organism evidence="2 3">
    <name type="scientific">Glossina pallidipes</name>
    <name type="common">Tsetse fly</name>
    <dbReference type="NCBI Taxonomy" id="7398"/>
    <lineage>
        <taxon>Eukaryota</taxon>
        <taxon>Metazoa</taxon>
        <taxon>Ecdysozoa</taxon>
        <taxon>Arthropoda</taxon>
        <taxon>Hexapoda</taxon>
        <taxon>Insecta</taxon>
        <taxon>Pterygota</taxon>
        <taxon>Neoptera</taxon>
        <taxon>Endopterygota</taxon>
        <taxon>Diptera</taxon>
        <taxon>Brachycera</taxon>
        <taxon>Muscomorpha</taxon>
        <taxon>Hippoboscoidea</taxon>
        <taxon>Glossinidae</taxon>
        <taxon>Glossina</taxon>
    </lineage>
</organism>
<reference evidence="3" key="1">
    <citation type="submission" date="2014-03" db="EMBL/GenBank/DDBJ databases">
        <authorList>
            <person name="Aksoy S."/>
            <person name="Warren W."/>
            <person name="Wilson R.K."/>
        </authorList>
    </citation>
    <scope>NUCLEOTIDE SEQUENCE [LARGE SCALE GENOMIC DNA]</scope>
    <source>
        <strain evidence="3">IAEA</strain>
    </source>
</reference>
<dbReference type="VEuPathDB" id="VectorBase:GPAI017274"/>
<protein>
    <recommendedName>
        <fullName evidence="4">Transmembrane protein</fullName>
    </recommendedName>
</protein>
<keyword evidence="3" id="KW-1185">Reference proteome</keyword>
<keyword evidence="1" id="KW-0812">Transmembrane</keyword>
<dbReference type="AlphaFoldDB" id="A0A1A9ZK13"/>